<protein>
    <submittedName>
        <fullName evidence="1">Uncharacterized protein</fullName>
    </submittedName>
</protein>
<organism evidence="1 2">
    <name type="scientific">Laribacter hongkongensis (strain HLHK9)</name>
    <dbReference type="NCBI Taxonomy" id="557598"/>
    <lineage>
        <taxon>Bacteria</taxon>
        <taxon>Pseudomonadati</taxon>
        <taxon>Pseudomonadota</taxon>
        <taxon>Betaproteobacteria</taxon>
        <taxon>Neisseriales</taxon>
        <taxon>Aquaspirillaceae</taxon>
        <taxon>Laribacter</taxon>
    </lineage>
</organism>
<dbReference type="AlphaFoldDB" id="C1DA45"/>
<proteinExistence type="predicted"/>
<dbReference type="EMBL" id="CP001154">
    <property type="protein sequence ID" value="ACO73158.1"/>
    <property type="molecule type" value="Genomic_DNA"/>
</dbReference>
<evidence type="ECO:0000313" key="1">
    <source>
        <dbReference type="EMBL" id="ACO73158.1"/>
    </source>
</evidence>
<keyword evidence="2" id="KW-1185">Reference proteome</keyword>
<gene>
    <name evidence="1" type="ordered locus">LHK_00162</name>
</gene>
<dbReference type="STRING" id="557598.LHK_00162"/>
<dbReference type="Proteomes" id="UP000002010">
    <property type="component" value="Chromosome"/>
</dbReference>
<dbReference type="KEGG" id="lhk:LHK_00162"/>
<sequence>MFFMRLFCFFDLMGRQGAPSVRQSPGLIKEIWNGCRKIGNMA</sequence>
<evidence type="ECO:0000313" key="2">
    <source>
        <dbReference type="Proteomes" id="UP000002010"/>
    </source>
</evidence>
<dbReference type="HOGENOM" id="CLU_3253413_0_0_4"/>
<reference evidence="1 2" key="1">
    <citation type="journal article" date="2009" name="PLoS Genet.">
        <title>The complete genome and proteome of Laribacter hongkongensis reveal potential mechanisms for adaptations to different temperatures and habitats.</title>
        <authorList>
            <person name="Woo P.C."/>
            <person name="Lau S.K."/>
            <person name="Tse H."/>
            <person name="Teng J.L."/>
            <person name="Curreem S.O."/>
            <person name="Tsang A.K."/>
            <person name="Fan R.Y."/>
            <person name="Wong G.K."/>
            <person name="Huang Y."/>
            <person name="Loman N.J."/>
            <person name="Snyder L.A."/>
            <person name="Cai J.J."/>
            <person name="Huang J.D."/>
            <person name="Mak W."/>
            <person name="Pallen M.J."/>
            <person name="Lok S."/>
            <person name="Yuen K.Y."/>
        </authorList>
    </citation>
    <scope>NUCLEOTIDE SEQUENCE [LARGE SCALE GENOMIC DNA]</scope>
    <source>
        <strain evidence="1 2">HLHK9</strain>
    </source>
</reference>
<name>C1DA45_LARHH</name>
<accession>C1DA45</accession>